<gene>
    <name evidence="3" type="primary">LOC101510297</name>
</gene>
<dbReference type="KEGG" id="cam:101510297"/>
<dbReference type="STRING" id="3827.A0A1S2YMP7"/>
<dbReference type="AlphaFoldDB" id="A0A1S2YMP7"/>
<protein>
    <submittedName>
        <fullName evidence="3">Uncharacterized protein LOC101510297</fullName>
    </submittedName>
</protein>
<reference evidence="3" key="2">
    <citation type="submission" date="2025-08" db="UniProtKB">
        <authorList>
            <consortium name="RefSeq"/>
        </authorList>
    </citation>
    <scope>IDENTIFICATION</scope>
    <source>
        <tissue evidence="3">Etiolated seedlings</tissue>
    </source>
</reference>
<evidence type="ECO:0000313" key="3">
    <source>
        <dbReference type="RefSeq" id="XP_004507150.1"/>
    </source>
</evidence>
<name>A0A1S2YMP7_CICAR</name>
<proteinExistence type="predicted"/>
<evidence type="ECO:0000256" key="1">
    <source>
        <dbReference type="SAM" id="MobiDB-lite"/>
    </source>
</evidence>
<evidence type="ECO:0000313" key="2">
    <source>
        <dbReference type="Proteomes" id="UP000087171"/>
    </source>
</evidence>
<dbReference type="PANTHER" id="PTHR33356">
    <property type="entry name" value="TIP41-LIKE PROTEIN"/>
    <property type="match status" value="1"/>
</dbReference>
<dbReference type="Proteomes" id="UP000087171">
    <property type="component" value="Chromosome Ca6"/>
</dbReference>
<feature type="compositionally biased region" description="Low complexity" evidence="1">
    <location>
        <begin position="109"/>
        <end position="140"/>
    </location>
</feature>
<dbReference type="OrthoDB" id="1709562at2759"/>
<accession>A0A1S2YMP7</accession>
<dbReference type="RefSeq" id="XP_004507150.1">
    <property type="nucleotide sequence ID" value="XM_004507093.3"/>
</dbReference>
<dbReference type="GeneID" id="101510297"/>
<feature type="region of interest" description="Disordered" evidence="1">
    <location>
        <begin position="1"/>
        <end position="38"/>
    </location>
</feature>
<dbReference type="PaxDb" id="3827-XP_004507150.1"/>
<feature type="region of interest" description="Disordered" evidence="1">
    <location>
        <begin position="50"/>
        <end position="71"/>
    </location>
</feature>
<keyword evidence="2" id="KW-1185">Reference proteome</keyword>
<sequence>MSVDLHTRGRGNSSLPHDSLSTDLTHSNNFNGSDSNPQLLISRDFRSHTCSTPLPHSTEAHSPPHHNYNNHDDLFAQFTRHIQMPLHHHQFDSSCIASDDSDSMNPRDSISSWSQSSLWSPLCSNQGSSEGSLSPKESSGFESTYDVVGMFENMKLDHHLGVCSSHQSLIQQQIQANQLSLVKQEQVMSLKQKLPAYRENHINGQFQKKVKEVPIVAPPHEKQQIFRGNTGSRGTSCGTGVFLPRGGISIMPDSHSRRQGQGGKGCSTVLIPERVVQALQLHFDQIAATSGPKPRGFPPLHDVLVSNRNGMYSLQKRQSRKKPTHVQNEMILPREWTY</sequence>
<dbReference type="eggNOG" id="ENOG502RZB2">
    <property type="taxonomic scope" value="Eukaryota"/>
</dbReference>
<feature type="region of interest" description="Disordered" evidence="1">
    <location>
        <begin position="97"/>
        <end position="140"/>
    </location>
</feature>
<feature type="compositionally biased region" description="Polar residues" evidence="1">
    <location>
        <begin position="10"/>
        <end position="38"/>
    </location>
</feature>
<dbReference type="PANTHER" id="PTHR33356:SF16">
    <property type="entry name" value="G PATCH DOMAIN PROTEIN"/>
    <property type="match status" value="1"/>
</dbReference>
<organism evidence="2 3">
    <name type="scientific">Cicer arietinum</name>
    <name type="common">Chickpea</name>
    <name type="synonym">Garbanzo</name>
    <dbReference type="NCBI Taxonomy" id="3827"/>
    <lineage>
        <taxon>Eukaryota</taxon>
        <taxon>Viridiplantae</taxon>
        <taxon>Streptophyta</taxon>
        <taxon>Embryophyta</taxon>
        <taxon>Tracheophyta</taxon>
        <taxon>Spermatophyta</taxon>
        <taxon>Magnoliopsida</taxon>
        <taxon>eudicotyledons</taxon>
        <taxon>Gunneridae</taxon>
        <taxon>Pentapetalae</taxon>
        <taxon>rosids</taxon>
        <taxon>fabids</taxon>
        <taxon>Fabales</taxon>
        <taxon>Fabaceae</taxon>
        <taxon>Papilionoideae</taxon>
        <taxon>50 kb inversion clade</taxon>
        <taxon>NPAAA clade</taxon>
        <taxon>Hologalegina</taxon>
        <taxon>IRL clade</taxon>
        <taxon>Cicereae</taxon>
        <taxon>Cicer</taxon>
    </lineage>
</organism>
<reference evidence="2" key="1">
    <citation type="journal article" date="2013" name="Nat. Biotechnol.">
        <title>Draft genome sequence of chickpea (Cicer arietinum) provides a resource for trait improvement.</title>
        <authorList>
            <person name="Varshney R.K."/>
            <person name="Song C."/>
            <person name="Saxena R.K."/>
            <person name="Azam S."/>
            <person name="Yu S."/>
            <person name="Sharpe A.G."/>
            <person name="Cannon S."/>
            <person name="Baek J."/>
            <person name="Rosen B.D."/>
            <person name="Tar'an B."/>
            <person name="Millan T."/>
            <person name="Zhang X."/>
            <person name="Ramsay L.D."/>
            <person name="Iwata A."/>
            <person name="Wang Y."/>
            <person name="Nelson W."/>
            <person name="Farmer A.D."/>
            <person name="Gaur P.M."/>
            <person name="Soderlund C."/>
            <person name="Penmetsa R.V."/>
            <person name="Xu C."/>
            <person name="Bharti A.K."/>
            <person name="He W."/>
            <person name="Winter P."/>
            <person name="Zhao S."/>
            <person name="Hane J.K."/>
            <person name="Carrasquilla-Garcia N."/>
            <person name="Condie J.A."/>
            <person name="Upadhyaya H.D."/>
            <person name="Luo M.C."/>
            <person name="Thudi M."/>
            <person name="Gowda C.L."/>
            <person name="Singh N.P."/>
            <person name="Lichtenzveig J."/>
            <person name="Gali K.K."/>
            <person name="Rubio J."/>
            <person name="Nadarajan N."/>
            <person name="Dolezel J."/>
            <person name="Bansal K.C."/>
            <person name="Xu X."/>
            <person name="Edwards D."/>
            <person name="Zhang G."/>
            <person name="Kahl G."/>
            <person name="Gil J."/>
            <person name="Singh K.B."/>
            <person name="Datta S.K."/>
            <person name="Jackson S.A."/>
            <person name="Wang J."/>
            <person name="Cook D.R."/>
        </authorList>
    </citation>
    <scope>NUCLEOTIDE SEQUENCE [LARGE SCALE GENOMIC DNA]</scope>
    <source>
        <strain evidence="2">cv. CDC Frontier</strain>
    </source>
</reference>